<feature type="coiled-coil region" evidence="1">
    <location>
        <begin position="1051"/>
        <end position="1095"/>
    </location>
</feature>
<dbReference type="HOGENOM" id="CLU_261796_0_0_1"/>
<feature type="region of interest" description="Disordered" evidence="2">
    <location>
        <begin position="994"/>
        <end position="1017"/>
    </location>
</feature>
<dbReference type="Gene3D" id="3.30.1470.10">
    <property type="entry name" value="Photosystem I PsaD, reaction center subunit II"/>
    <property type="match status" value="1"/>
</dbReference>
<dbReference type="PANTHER" id="PTHR21715:SF0">
    <property type="entry name" value="RH04127P"/>
    <property type="match status" value="1"/>
</dbReference>
<dbReference type="InterPro" id="IPR053233">
    <property type="entry name" value="ABRA-related"/>
</dbReference>
<gene>
    <name evidence="4" type="ORF">TTHERM_00095570</name>
</gene>
<dbReference type="GeneID" id="7831913"/>
<protein>
    <submittedName>
        <fullName evidence="4">WW domain protein</fullName>
    </submittedName>
</protein>
<proteinExistence type="predicted"/>
<dbReference type="RefSeq" id="XP_001012106.2">
    <property type="nucleotide sequence ID" value="XM_001012106.2"/>
</dbReference>
<keyword evidence="5" id="KW-1185">Reference proteome</keyword>
<evidence type="ECO:0000256" key="1">
    <source>
        <dbReference type="SAM" id="Coils"/>
    </source>
</evidence>
<feature type="region of interest" description="Disordered" evidence="2">
    <location>
        <begin position="124"/>
        <end position="170"/>
    </location>
</feature>
<organism evidence="4 5">
    <name type="scientific">Tetrahymena thermophila (strain SB210)</name>
    <dbReference type="NCBI Taxonomy" id="312017"/>
    <lineage>
        <taxon>Eukaryota</taxon>
        <taxon>Sar</taxon>
        <taxon>Alveolata</taxon>
        <taxon>Ciliophora</taxon>
        <taxon>Intramacronucleata</taxon>
        <taxon>Oligohymenophorea</taxon>
        <taxon>Hymenostomatida</taxon>
        <taxon>Tetrahymenina</taxon>
        <taxon>Tetrahymenidae</taxon>
        <taxon>Tetrahymena</taxon>
    </lineage>
</organism>
<dbReference type="InterPro" id="IPR001202">
    <property type="entry name" value="WW_dom"/>
</dbReference>
<evidence type="ECO:0000256" key="2">
    <source>
        <dbReference type="SAM" id="MobiDB-lite"/>
    </source>
</evidence>
<feature type="coiled-coil region" evidence="1">
    <location>
        <begin position="503"/>
        <end position="571"/>
    </location>
</feature>
<feature type="region of interest" description="Disordered" evidence="2">
    <location>
        <begin position="1"/>
        <end position="29"/>
    </location>
</feature>
<dbReference type="InParanoid" id="Q234Z2"/>
<evidence type="ECO:0000313" key="5">
    <source>
        <dbReference type="Proteomes" id="UP000009168"/>
    </source>
</evidence>
<feature type="coiled-coil region" evidence="1">
    <location>
        <begin position="599"/>
        <end position="627"/>
    </location>
</feature>
<dbReference type="PANTHER" id="PTHR21715">
    <property type="entry name" value="RH04127P"/>
    <property type="match status" value="1"/>
</dbReference>
<dbReference type="eggNOG" id="ENOG502RT18">
    <property type="taxonomic scope" value="Eukaryota"/>
</dbReference>
<feature type="compositionally biased region" description="Low complexity" evidence="2">
    <location>
        <begin position="129"/>
        <end position="142"/>
    </location>
</feature>
<feature type="compositionally biased region" description="Basic and acidic residues" evidence="2">
    <location>
        <begin position="917"/>
        <end position="935"/>
    </location>
</feature>
<dbReference type="OrthoDB" id="6344460at2759"/>
<dbReference type="EMBL" id="GG662767">
    <property type="protein sequence ID" value="EAR91861.2"/>
    <property type="molecule type" value="Genomic_DNA"/>
</dbReference>
<feature type="domain" description="WW" evidence="3">
    <location>
        <begin position="79"/>
        <end position="112"/>
    </location>
</feature>
<feature type="region of interest" description="Disordered" evidence="2">
    <location>
        <begin position="320"/>
        <end position="339"/>
    </location>
</feature>
<feature type="compositionally biased region" description="Polar residues" evidence="2">
    <location>
        <begin position="143"/>
        <end position="152"/>
    </location>
</feature>
<keyword evidence="1" id="KW-0175">Coiled coil</keyword>
<name>Q234Z2_TETTS</name>
<evidence type="ECO:0000313" key="4">
    <source>
        <dbReference type="EMBL" id="EAR91861.2"/>
    </source>
</evidence>
<dbReference type="SUPFAM" id="SSF51045">
    <property type="entry name" value="WW domain"/>
    <property type="match status" value="1"/>
</dbReference>
<sequence length="1314" mass="157116">MFGKYPAPQQSTYYNQYGNDNDEDEYDDMDEEGTIPLEEDIDSNYDPSEEEIIEYAEYLGMDSRVDREFFYIAREGLKAPLPKPWRAMRNSKGEIFYVNQITNEMTFVHPCDEFYKNEFLKAKTKNSQKKQQQNNMQSRNQQETFGKNSFNVPPQKLNPPTQLGALKPKGILSSSNNNSLLLSKNNLQSSVLNNNNSLLASGSKNNSIQLQNFGSNNKQMPQKNESVMKNDSINQSNFQNNDSIMLSKSIYAQGQYSSNIQNHQTSNEVFIFDEQSGNGMTSNNKINKGNSFQKNETSFQSFEENQYDQNNYMRSSMNQSRVEGLAGESNNNLNENKQRAPMYTEQSDAMNDDQIEEELHFFENYLKKQYQNQIEEYEKQLKSKKDEYEQKKDTDQIKQKNKREEFQEEKSKKQSEVQKKLSQIKEKVRKEKYNELILEMEKQIKQIKQQHEENVESTNKRAKEDYQYELDQYQEDKQNQYQYKIEEQKKQKKKREELIIANKDKIELSKKRLNQKFQELEVELQYQQLKKLEEADADIQLEYQQIQQNYIKELEEEENRIYKLINRDEKDVQKEIFQKKIQLKDLYQRKYDVKKTEEMNKISDKLRKFQQEQQILLEEKIKREEQDFIDGLIKQKLKEPQKLFQKQLDDLTQSHEIKLQDIKHNYESKIKNYEVLGLKRINDLRTELEKENQKLLNQSFNSNYNSNIDIQQQKVLDELHQSVNLKKQDLKLVKQQQKYIQNEMSKQLMIQDLLQSENRVDFLKQLSDKKSEQIDSYGKMISYTAQKGLINSQNLFNSNSQYKQSSNKKYDLPLQINNLQMNMNMSKNQEGGLNQVSTKHQQNHHNYNNMYITSDQDQQEPISTYLHQNLQQLAHQKNQERIEHNHAQQNQFNQDQNNPPHSNRVIFPDDDSDDDFHDSFTQEQQRQKYIGDSENIRNQINKAPHDREENLENDNEEFYQNNMPLQRQDLSYRRSSNGQSHNQQIMIHNQLSLAEETQGEDEENEQQQFQDDQQQQNAEDPLIQFLDEEWQQIDQLKEELRFDKIIIKKSYEFLQYEKNKMKQQVQLIESNSHQTQESQNKIKVMKNKLQQLTDAFNQDVQITRQNQKFLQNREEALFQIEDLLESGNFTQEELSQKIDHYQKSVVQYVYPKLNKQIRENQQIADHSKGNMSIEELLQRTFDLSQNYGDFTTNFQLSNYQTQYKQQLDKQLQLYQLEKQFIQEDNNINLNSRKHSKYQNFLYTDAEQLDQIFEEHTNWLKNMKQQLNNDLYTNRYSQDSTKRKQFNFSYDNLKQKMLAANLLTKRIGNMTVLNL</sequence>
<dbReference type="KEGG" id="tet:TTHERM_00095570"/>
<dbReference type="PROSITE" id="PS50020">
    <property type="entry name" value="WW_DOMAIN_2"/>
    <property type="match status" value="1"/>
</dbReference>
<feature type="compositionally biased region" description="Acidic residues" evidence="2">
    <location>
        <begin position="20"/>
        <end position="29"/>
    </location>
</feature>
<feature type="region of interest" description="Disordered" evidence="2">
    <location>
        <begin position="891"/>
        <end position="936"/>
    </location>
</feature>
<accession>Q234Z2</accession>
<reference evidence="5" key="1">
    <citation type="journal article" date="2006" name="PLoS Biol.">
        <title>Macronuclear genome sequence of the ciliate Tetrahymena thermophila, a model eukaryote.</title>
        <authorList>
            <person name="Eisen J.A."/>
            <person name="Coyne R.S."/>
            <person name="Wu M."/>
            <person name="Wu D."/>
            <person name="Thiagarajan M."/>
            <person name="Wortman J.R."/>
            <person name="Badger J.H."/>
            <person name="Ren Q."/>
            <person name="Amedeo P."/>
            <person name="Jones K.M."/>
            <person name="Tallon L.J."/>
            <person name="Delcher A.L."/>
            <person name="Salzberg S.L."/>
            <person name="Silva J.C."/>
            <person name="Haas B.J."/>
            <person name="Majoros W.H."/>
            <person name="Farzad M."/>
            <person name="Carlton J.M."/>
            <person name="Smith R.K. Jr."/>
            <person name="Garg J."/>
            <person name="Pearlman R.E."/>
            <person name="Karrer K.M."/>
            <person name="Sun L."/>
            <person name="Manning G."/>
            <person name="Elde N.C."/>
            <person name="Turkewitz A.P."/>
            <person name="Asai D.J."/>
            <person name="Wilkes D.E."/>
            <person name="Wang Y."/>
            <person name="Cai H."/>
            <person name="Collins K."/>
            <person name="Stewart B.A."/>
            <person name="Lee S.R."/>
            <person name="Wilamowska K."/>
            <person name="Weinberg Z."/>
            <person name="Ruzzo W.L."/>
            <person name="Wloga D."/>
            <person name="Gaertig J."/>
            <person name="Frankel J."/>
            <person name="Tsao C.-C."/>
            <person name="Gorovsky M.A."/>
            <person name="Keeling P.J."/>
            <person name="Waller R.F."/>
            <person name="Patron N.J."/>
            <person name="Cherry J.M."/>
            <person name="Stover N.A."/>
            <person name="Krieger C.J."/>
            <person name="del Toro C."/>
            <person name="Ryder H.F."/>
            <person name="Williamson S.C."/>
            <person name="Barbeau R.A."/>
            <person name="Hamilton E.P."/>
            <person name="Orias E."/>
        </authorList>
    </citation>
    <scope>NUCLEOTIDE SEQUENCE [LARGE SCALE GENOMIC DNA]</scope>
    <source>
        <strain evidence="5">SB210</strain>
    </source>
</reference>
<dbReference type="STRING" id="312017.Q234Z2"/>
<dbReference type="InterPro" id="IPR036020">
    <property type="entry name" value="WW_dom_sf"/>
</dbReference>
<feature type="compositionally biased region" description="Low complexity" evidence="2">
    <location>
        <begin position="1006"/>
        <end position="1017"/>
    </location>
</feature>
<dbReference type="Proteomes" id="UP000009168">
    <property type="component" value="Unassembled WGS sequence"/>
</dbReference>
<feature type="region of interest" description="Disordered" evidence="2">
    <location>
        <begin position="382"/>
        <end position="420"/>
    </location>
</feature>
<evidence type="ECO:0000259" key="3">
    <source>
        <dbReference type="PROSITE" id="PS50020"/>
    </source>
</evidence>